<evidence type="ECO:0008006" key="5">
    <source>
        <dbReference type="Google" id="ProtNLM"/>
    </source>
</evidence>
<sequence length="256" mass="25379">MPTLTHPRTTGSRAGATVVLTALAAAGASWVAAPNAAAQGENGDIRVHRVGVPFGVSKDDPVVCSFYLDAVNFDDLSTITYTITPQPPLPTAASSGGAIQLAGGAGHTDPLGLADGQYSLTWALNGRTKSKIFRVDCHDSRQAGAQGQNGANGFNDPNGQSGVGPGGGAGLNGQNGVAPGDGAGFNGRIEDNQRNDAWVQGADRGGPQGGVHAGGGGLAGLTAAFSPLAAAAAVSLVAAGGVVYVRLIRRRPHGAA</sequence>
<evidence type="ECO:0000256" key="1">
    <source>
        <dbReference type="SAM" id="MobiDB-lite"/>
    </source>
</evidence>
<feature type="compositionally biased region" description="Low complexity" evidence="1">
    <location>
        <begin position="142"/>
        <end position="160"/>
    </location>
</feature>
<feature type="transmembrane region" description="Helical" evidence="2">
    <location>
        <begin position="228"/>
        <end position="247"/>
    </location>
</feature>
<gene>
    <name evidence="4" type="ORF">AB5J52_09965</name>
</gene>
<dbReference type="RefSeq" id="WP_369221931.1">
    <property type="nucleotide sequence ID" value="NZ_CP163441.1"/>
</dbReference>
<evidence type="ECO:0000256" key="3">
    <source>
        <dbReference type="SAM" id="SignalP"/>
    </source>
</evidence>
<organism evidence="4">
    <name type="scientific">Streptomyces sp. R39</name>
    <dbReference type="NCBI Taxonomy" id="3238631"/>
    <lineage>
        <taxon>Bacteria</taxon>
        <taxon>Bacillati</taxon>
        <taxon>Actinomycetota</taxon>
        <taxon>Actinomycetes</taxon>
        <taxon>Kitasatosporales</taxon>
        <taxon>Streptomycetaceae</taxon>
        <taxon>Streptomyces</taxon>
    </lineage>
</organism>
<dbReference type="AlphaFoldDB" id="A0AB39QIT3"/>
<accession>A0AB39QIT3</accession>
<dbReference type="EMBL" id="CP163441">
    <property type="protein sequence ID" value="XDQ42549.1"/>
    <property type="molecule type" value="Genomic_DNA"/>
</dbReference>
<feature type="region of interest" description="Disordered" evidence="1">
    <location>
        <begin position="142"/>
        <end position="189"/>
    </location>
</feature>
<evidence type="ECO:0000256" key="2">
    <source>
        <dbReference type="SAM" id="Phobius"/>
    </source>
</evidence>
<name>A0AB39QIT3_9ACTN</name>
<reference evidence="4" key="1">
    <citation type="submission" date="2024-07" db="EMBL/GenBank/DDBJ databases">
        <authorList>
            <person name="Yu S.T."/>
        </authorList>
    </citation>
    <scope>NUCLEOTIDE SEQUENCE</scope>
    <source>
        <strain evidence="4">R39</strain>
    </source>
</reference>
<feature type="chain" id="PRO_5044277676" description="Secreted protein" evidence="3">
    <location>
        <begin position="25"/>
        <end position="256"/>
    </location>
</feature>
<feature type="compositionally biased region" description="Gly residues" evidence="1">
    <location>
        <begin position="161"/>
        <end position="185"/>
    </location>
</feature>
<keyword evidence="2" id="KW-0812">Transmembrane</keyword>
<keyword evidence="3" id="KW-0732">Signal</keyword>
<proteinExistence type="predicted"/>
<keyword evidence="2" id="KW-0472">Membrane</keyword>
<evidence type="ECO:0000313" key="4">
    <source>
        <dbReference type="EMBL" id="XDQ42549.1"/>
    </source>
</evidence>
<protein>
    <recommendedName>
        <fullName evidence="5">Secreted protein</fullName>
    </recommendedName>
</protein>
<keyword evidence="2" id="KW-1133">Transmembrane helix</keyword>
<feature type="signal peptide" evidence="3">
    <location>
        <begin position="1"/>
        <end position="24"/>
    </location>
</feature>